<proteinExistence type="predicted"/>
<dbReference type="Gene3D" id="3.40.50.1000">
    <property type="entry name" value="HAD superfamily/HAD-like"/>
    <property type="match status" value="1"/>
</dbReference>
<dbReference type="AlphaFoldDB" id="A0AAD2JIY6"/>
<dbReference type="InterPro" id="IPR023214">
    <property type="entry name" value="HAD_sf"/>
</dbReference>
<accession>A0AAD2JIY6</accession>
<keyword evidence="2" id="KW-1185">Reference proteome</keyword>
<sequence length="228" mass="25903">MRSATKSHRLSENGYEDHIHNNIFNFMVEAKGSKFDQITSIEEAKQYWTPIFAKYNLTKRGLLGEGYEFDIEEYDHFIRQGASNFIKKDPELREFLLSLPQKRKIIFTNAPEESAHEILNLLGVSDLFEAVLGTTFLEHKICKPESEAFDKVMNHIGVAKSDYHKVCFFEDSFKNLAAGKKLGLGTVFVSSSTLTAEGRSIDDLAQFQAVIETKVGMGLKKLLPDLWD</sequence>
<dbReference type="PANTHER" id="PTHR12725:SF117">
    <property type="entry name" value="HALOACID DEHALOGENASE-LIKE HYDROLASE"/>
    <property type="match status" value="1"/>
</dbReference>
<reference evidence="1" key="1">
    <citation type="submission" date="2023-08" db="EMBL/GenBank/DDBJ databases">
        <authorList>
            <person name="Audoor S."/>
            <person name="Bilcke G."/>
        </authorList>
    </citation>
    <scope>NUCLEOTIDE SEQUENCE</scope>
</reference>
<dbReference type="Pfam" id="PF00702">
    <property type="entry name" value="Hydrolase"/>
    <property type="match status" value="1"/>
</dbReference>
<protein>
    <submittedName>
        <fullName evidence="1">Uncharacterized protein</fullName>
    </submittedName>
</protein>
<name>A0AAD2JIY6_9STRA</name>
<dbReference type="InterPro" id="IPR006439">
    <property type="entry name" value="HAD-SF_hydro_IA"/>
</dbReference>
<evidence type="ECO:0000313" key="2">
    <source>
        <dbReference type="Proteomes" id="UP001295423"/>
    </source>
</evidence>
<evidence type="ECO:0000313" key="1">
    <source>
        <dbReference type="EMBL" id="CAJ1954654.1"/>
    </source>
</evidence>
<dbReference type="NCBIfam" id="TIGR01509">
    <property type="entry name" value="HAD-SF-IA-v3"/>
    <property type="match status" value="1"/>
</dbReference>
<comment type="caution">
    <text evidence="1">The sequence shown here is derived from an EMBL/GenBank/DDBJ whole genome shotgun (WGS) entry which is preliminary data.</text>
</comment>
<gene>
    <name evidence="1" type="ORF">CYCCA115_LOCUS15245</name>
</gene>
<organism evidence="1 2">
    <name type="scientific">Cylindrotheca closterium</name>
    <dbReference type="NCBI Taxonomy" id="2856"/>
    <lineage>
        <taxon>Eukaryota</taxon>
        <taxon>Sar</taxon>
        <taxon>Stramenopiles</taxon>
        <taxon>Ochrophyta</taxon>
        <taxon>Bacillariophyta</taxon>
        <taxon>Bacillariophyceae</taxon>
        <taxon>Bacillariophycidae</taxon>
        <taxon>Bacillariales</taxon>
        <taxon>Bacillariaceae</taxon>
        <taxon>Cylindrotheca</taxon>
    </lineage>
</organism>
<dbReference type="PANTHER" id="PTHR12725">
    <property type="entry name" value="HALOACID DEHALOGENASE-LIKE HYDROLASE"/>
    <property type="match status" value="1"/>
</dbReference>
<dbReference type="EMBL" id="CAKOGP040001869">
    <property type="protein sequence ID" value="CAJ1954654.1"/>
    <property type="molecule type" value="Genomic_DNA"/>
</dbReference>
<dbReference type="Proteomes" id="UP001295423">
    <property type="component" value="Unassembled WGS sequence"/>
</dbReference>
<dbReference type="InterPro" id="IPR036412">
    <property type="entry name" value="HAD-like_sf"/>
</dbReference>
<dbReference type="SUPFAM" id="SSF56784">
    <property type="entry name" value="HAD-like"/>
    <property type="match status" value="1"/>
</dbReference>